<protein>
    <submittedName>
        <fullName evidence="1">Uncharacterized protein</fullName>
    </submittedName>
</protein>
<proteinExistence type="predicted"/>
<dbReference type="EMBL" id="RYFI01000008">
    <property type="protein sequence ID" value="RXF73541.1"/>
    <property type="molecule type" value="Genomic_DNA"/>
</dbReference>
<dbReference type="Proteomes" id="UP000289708">
    <property type="component" value="Unassembled WGS sequence"/>
</dbReference>
<organism evidence="1 2">
    <name type="scientific">Hansschlegelia zhihuaiae</name>
    <dbReference type="NCBI Taxonomy" id="405005"/>
    <lineage>
        <taxon>Bacteria</taxon>
        <taxon>Pseudomonadati</taxon>
        <taxon>Pseudomonadota</taxon>
        <taxon>Alphaproteobacteria</taxon>
        <taxon>Hyphomicrobiales</taxon>
        <taxon>Methylopilaceae</taxon>
        <taxon>Hansschlegelia</taxon>
    </lineage>
</organism>
<dbReference type="OrthoDB" id="8253226at2"/>
<accession>A0A4Q0MIP8</accession>
<evidence type="ECO:0000313" key="2">
    <source>
        <dbReference type="Proteomes" id="UP000289708"/>
    </source>
</evidence>
<keyword evidence="2" id="KW-1185">Reference proteome</keyword>
<sequence>METEYIRSQIDSGDNVRIKGALQALSKSYRRGVTVHPNQLIGVVNSVTATAFRPTIDEKVRRWVLNALARVGNEGTCIPAVLHLIKNHPQEPQTIASGIAAVYKLCTRSDPEAALAGISFDPQMRTLAALQHVPASKLNLKDLPLNVERATPDLLKLALLVVGLDRSPDNLLNPRHSDAEMVKALGRHHDPIVSQYSVWAITENDKLRLIHLGFDLKDIESHPDNVRGWLFQLLAIEATDAEPHWEFVSLGMGDPATEARKGLALGLRNTFIDVFEPLVMEWVAKEPDPDVRQHIMDHIVRQAARSPKYERYAIDIFDGEPAGSVLRQSMEASAVQTPIYIKFRQIGAGAPDLFGGDIVMGDKTTNIGNVNAGAVAFDGSTATNQGETKIQVLSQMQVQQIQSELAKLEAALHAATALPEDKKREALSYVTAAKADPSPSNVGKVIEFIGHLGTLAEAGTALAPYAAALGNAIGLG</sequence>
<reference evidence="1 2" key="1">
    <citation type="submission" date="2018-12" db="EMBL/GenBank/DDBJ databases">
        <title>bacterium Hansschlegelia zhihuaiae S113.</title>
        <authorList>
            <person name="He J."/>
        </authorList>
    </citation>
    <scope>NUCLEOTIDE SEQUENCE [LARGE SCALE GENOMIC DNA]</scope>
    <source>
        <strain evidence="1 2">S 113</strain>
    </source>
</reference>
<dbReference type="AlphaFoldDB" id="A0A4Q0MIP8"/>
<evidence type="ECO:0000313" key="1">
    <source>
        <dbReference type="EMBL" id="RXF73541.1"/>
    </source>
</evidence>
<comment type="caution">
    <text evidence="1">The sequence shown here is derived from an EMBL/GenBank/DDBJ whole genome shotgun (WGS) entry which is preliminary data.</text>
</comment>
<name>A0A4Q0MIP8_9HYPH</name>
<dbReference type="RefSeq" id="WP_128777372.1">
    <property type="nucleotide sequence ID" value="NZ_RYFI01000008.1"/>
</dbReference>
<gene>
    <name evidence="1" type="ORF">EK403_10130</name>
</gene>